<protein>
    <recommendedName>
        <fullName evidence="9">Cyclic GMP-AMP synthase</fullName>
    </recommendedName>
</protein>
<keyword evidence="1" id="KW-0808">Transferase</keyword>
<keyword evidence="5" id="KW-0067">ATP-binding</keyword>
<sequence length="345" mass="39521">MKDCSKDVLAYHDDKVTLPQAERTNMRDRRDANRERLRKRLKERENPSPQEFVKQGSYAMLTMVQDAANDYDIDDGVYFTQASLKGSKGGDKPAMEARQMVCDALADSRFNKAPEVKRNCVRVFYNDGYHVDMPVYRIRTSDGDYELASGSDWKHSRAADVEEWFNQANQTKSPDENNGRQFRRIVRLLKKFAKSRNSWKSQTASGFSITILAEEQYVSNKDREDAALRDTMNKIYNRLLWNLEVSHPVTPGAKVTKGPDDTKMRVFRDKLKEALDNLAVLDDADCTREKALKAWDKVFNTDYFMSRYKGEEKVKDSENSAFLSSLIATKSEPVAVQKNGGGRFA</sequence>
<feature type="domain" description="Cyclic GMP-AMP synthase DncV-like nucleotidyltransferase" evidence="11">
    <location>
        <begin position="51"/>
        <end position="136"/>
    </location>
</feature>
<dbReference type="EMBL" id="JWJD01000004">
    <property type="protein sequence ID" value="KIH76243.1"/>
    <property type="molecule type" value="Genomic_DNA"/>
</dbReference>
<evidence type="ECO:0000259" key="11">
    <source>
        <dbReference type="Pfam" id="PF21654"/>
    </source>
</evidence>
<evidence type="ECO:0000256" key="8">
    <source>
        <dbReference type="ARBA" id="ARBA00023118"/>
    </source>
</evidence>
<dbReference type="Proteomes" id="UP000035068">
    <property type="component" value="Unassembled WGS sequence"/>
</dbReference>
<evidence type="ECO:0000256" key="3">
    <source>
        <dbReference type="ARBA" id="ARBA00022723"/>
    </source>
</evidence>
<dbReference type="GO" id="GO:0051607">
    <property type="term" value="P:defense response to virus"/>
    <property type="evidence" value="ECO:0007669"/>
    <property type="project" value="UniProtKB-KW"/>
</dbReference>
<dbReference type="AlphaFoldDB" id="A0A0C2ECC9"/>
<evidence type="ECO:0000256" key="10">
    <source>
        <dbReference type="ARBA" id="ARBA00048304"/>
    </source>
</evidence>
<keyword evidence="7" id="KW-0546">Nucleotide metabolism</keyword>
<evidence type="ECO:0000256" key="1">
    <source>
        <dbReference type="ARBA" id="ARBA00022679"/>
    </source>
</evidence>
<proteinExistence type="predicted"/>
<dbReference type="InterPro" id="IPR048445">
    <property type="entry name" value="DncV-like_NTFase"/>
</dbReference>
<keyword evidence="8" id="KW-0051">Antiviral defense</keyword>
<accession>A0A0C2ECC9</accession>
<evidence type="ECO:0000313" key="13">
    <source>
        <dbReference type="Proteomes" id="UP000035068"/>
    </source>
</evidence>
<evidence type="ECO:0000256" key="5">
    <source>
        <dbReference type="ARBA" id="ARBA00022840"/>
    </source>
</evidence>
<dbReference type="GO" id="GO:0016779">
    <property type="term" value="F:nucleotidyltransferase activity"/>
    <property type="evidence" value="ECO:0007669"/>
    <property type="project" value="UniProtKB-KW"/>
</dbReference>
<dbReference type="Pfam" id="PF21654">
    <property type="entry name" value="DncV-like_NTFase"/>
    <property type="match status" value="1"/>
</dbReference>
<gene>
    <name evidence="12" type="ORF">GFER_11520</name>
</gene>
<keyword evidence="3" id="KW-0479">Metal-binding</keyword>
<comment type="catalytic activity">
    <reaction evidence="10">
        <text>GTP + ATP = 3',3'-cGAMP + 2 diphosphate</text>
        <dbReference type="Rhea" id="RHEA:35647"/>
        <dbReference type="ChEBI" id="CHEBI:30616"/>
        <dbReference type="ChEBI" id="CHEBI:33019"/>
        <dbReference type="ChEBI" id="CHEBI:37565"/>
        <dbReference type="ChEBI" id="CHEBI:71501"/>
    </reaction>
    <physiologicalReaction direction="left-to-right" evidence="10">
        <dbReference type="Rhea" id="RHEA:35648"/>
    </physiologicalReaction>
</comment>
<evidence type="ECO:0000256" key="6">
    <source>
        <dbReference type="ARBA" id="ARBA00022842"/>
    </source>
</evidence>
<dbReference type="GO" id="GO:0046872">
    <property type="term" value="F:metal ion binding"/>
    <property type="evidence" value="ECO:0007669"/>
    <property type="project" value="UniProtKB-KW"/>
</dbReference>
<evidence type="ECO:0000256" key="7">
    <source>
        <dbReference type="ARBA" id="ARBA00023080"/>
    </source>
</evidence>
<reference evidence="12 13" key="1">
    <citation type="submission" date="2014-12" db="EMBL/GenBank/DDBJ databases">
        <title>Genomes of Geoalkalibacter ferrihydriticus and Geoalkalibacter subterraneus, two haloalkaliphilic metal-reducing members of the Geobacteraceae.</title>
        <authorList>
            <person name="Badalamenti J.P."/>
            <person name="Torres C.I."/>
            <person name="Krajmalnik-Brown R."/>
            <person name="Bond D.R."/>
        </authorList>
    </citation>
    <scope>NUCLEOTIDE SEQUENCE [LARGE SCALE GENOMIC DNA]</scope>
    <source>
        <strain evidence="12 13">DSM 17813</strain>
    </source>
</reference>
<evidence type="ECO:0000256" key="9">
    <source>
        <dbReference type="ARBA" id="ARBA00044145"/>
    </source>
</evidence>
<evidence type="ECO:0000313" key="12">
    <source>
        <dbReference type="EMBL" id="KIH76243.1"/>
    </source>
</evidence>
<keyword evidence="13" id="KW-1185">Reference proteome</keyword>
<evidence type="ECO:0000256" key="4">
    <source>
        <dbReference type="ARBA" id="ARBA00022741"/>
    </source>
</evidence>
<comment type="caution">
    <text evidence="12">The sequence shown here is derived from an EMBL/GenBank/DDBJ whole genome shotgun (WGS) entry which is preliminary data.</text>
</comment>
<keyword evidence="4" id="KW-0547">Nucleotide-binding</keyword>
<name>A0A0C2ECC9_9BACT</name>
<dbReference type="RefSeq" id="WP_040099759.1">
    <property type="nucleotide sequence ID" value="NZ_JWJD01000004.1"/>
</dbReference>
<keyword evidence="6" id="KW-0460">Magnesium</keyword>
<evidence type="ECO:0000256" key="2">
    <source>
        <dbReference type="ARBA" id="ARBA00022695"/>
    </source>
</evidence>
<dbReference type="GO" id="GO:0005524">
    <property type="term" value="F:ATP binding"/>
    <property type="evidence" value="ECO:0007669"/>
    <property type="project" value="UniProtKB-KW"/>
</dbReference>
<dbReference type="GO" id="GO:0009117">
    <property type="term" value="P:nucleotide metabolic process"/>
    <property type="evidence" value="ECO:0007669"/>
    <property type="project" value="UniProtKB-KW"/>
</dbReference>
<organism evidence="12 13">
    <name type="scientific">Geoalkalibacter ferrihydriticus DSM 17813</name>
    <dbReference type="NCBI Taxonomy" id="1121915"/>
    <lineage>
        <taxon>Bacteria</taxon>
        <taxon>Pseudomonadati</taxon>
        <taxon>Thermodesulfobacteriota</taxon>
        <taxon>Desulfuromonadia</taxon>
        <taxon>Desulfuromonadales</taxon>
        <taxon>Geoalkalibacteraceae</taxon>
        <taxon>Geoalkalibacter</taxon>
    </lineage>
</organism>
<keyword evidence="2" id="KW-0548">Nucleotidyltransferase</keyword>